<evidence type="ECO:0000256" key="1">
    <source>
        <dbReference type="SAM" id="Phobius"/>
    </source>
</evidence>
<comment type="caution">
    <text evidence="2">The sequence shown here is derived from an EMBL/GenBank/DDBJ whole genome shotgun (WGS) entry which is preliminary data.</text>
</comment>
<keyword evidence="1" id="KW-1133">Transmembrane helix</keyword>
<accession>A0AAP0JRM1</accession>
<feature type="transmembrane region" description="Helical" evidence="1">
    <location>
        <begin position="12"/>
        <end position="33"/>
    </location>
</feature>
<keyword evidence="3" id="KW-1185">Reference proteome</keyword>
<dbReference type="PANTHER" id="PTHR35307">
    <property type="entry name" value="PROTEIN, PUTATIVE-RELATED"/>
    <property type="match status" value="1"/>
</dbReference>
<gene>
    <name evidence="2" type="ORF">Sjap_009138</name>
</gene>
<name>A0AAP0JRM1_9MAGN</name>
<sequence>MGSCITNPQYSVCSLTCPMVAMVCMVCLAVVSHAGFQSIVLHKLEFCKDVSDYAWSIPIILVTQIVTLVVGCLGTIFRCTIAYTYPPSTEKHSYTIIEIERFALKFLSNKRELLKVLSLTMLSRLLVKLAVAVIYFLALVFLGVPIVIGITISFGLPLILISHFCYPVCFMRTSTSYVSKITSPWKQELIDHVGNIMEEPSERMMWICVEDVNKLIGASITSSTNHLVQFLSGPRSSHPPPQALEGHAQQIGIRAFPDGYIMSSLSFVTLVRIVSISIPPTLAKPLIKAFDETFKMIYYIDKKINVSNYEDDVKKHVGPTRGTHMQGKCTKRVFDQRVFDASLVAYK</sequence>
<reference evidence="2 3" key="1">
    <citation type="submission" date="2024-01" db="EMBL/GenBank/DDBJ databases">
        <title>Genome assemblies of Stephania.</title>
        <authorList>
            <person name="Yang L."/>
        </authorList>
    </citation>
    <scope>NUCLEOTIDE SEQUENCE [LARGE SCALE GENOMIC DNA]</scope>
    <source>
        <strain evidence="2">QJT</strain>
        <tissue evidence="2">Leaf</tissue>
    </source>
</reference>
<evidence type="ECO:0000313" key="3">
    <source>
        <dbReference type="Proteomes" id="UP001417504"/>
    </source>
</evidence>
<proteinExistence type="predicted"/>
<keyword evidence="1" id="KW-0472">Membrane</keyword>
<dbReference type="AlphaFoldDB" id="A0AAP0JRM1"/>
<evidence type="ECO:0000313" key="2">
    <source>
        <dbReference type="EMBL" id="KAK9138544.1"/>
    </source>
</evidence>
<feature type="transmembrane region" description="Helical" evidence="1">
    <location>
        <begin position="53"/>
        <end position="77"/>
    </location>
</feature>
<dbReference type="EMBL" id="JBBNAE010000003">
    <property type="protein sequence ID" value="KAK9138544.1"/>
    <property type="molecule type" value="Genomic_DNA"/>
</dbReference>
<organism evidence="2 3">
    <name type="scientific">Stephania japonica</name>
    <dbReference type="NCBI Taxonomy" id="461633"/>
    <lineage>
        <taxon>Eukaryota</taxon>
        <taxon>Viridiplantae</taxon>
        <taxon>Streptophyta</taxon>
        <taxon>Embryophyta</taxon>
        <taxon>Tracheophyta</taxon>
        <taxon>Spermatophyta</taxon>
        <taxon>Magnoliopsida</taxon>
        <taxon>Ranunculales</taxon>
        <taxon>Menispermaceae</taxon>
        <taxon>Menispermoideae</taxon>
        <taxon>Cissampelideae</taxon>
        <taxon>Stephania</taxon>
    </lineage>
</organism>
<feature type="transmembrane region" description="Helical" evidence="1">
    <location>
        <begin position="125"/>
        <end position="148"/>
    </location>
</feature>
<dbReference type="Proteomes" id="UP001417504">
    <property type="component" value="Unassembled WGS sequence"/>
</dbReference>
<feature type="transmembrane region" description="Helical" evidence="1">
    <location>
        <begin position="154"/>
        <end position="171"/>
    </location>
</feature>
<keyword evidence="1" id="KW-0812">Transmembrane</keyword>
<dbReference type="PANTHER" id="PTHR35307:SF8">
    <property type="entry name" value="GUSTATORY RECEPTOR"/>
    <property type="match status" value="1"/>
</dbReference>
<protein>
    <submittedName>
        <fullName evidence="2">Uncharacterized protein</fullName>
    </submittedName>
</protein>